<keyword evidence="2" id="KW-1185">Reference proteome</keyword>
<comment type="caution">
    <text evidence="1">The sequence shown here is derived from an EMBL/GenBank/DDBJ whole genome shotgun (WGS) entry which is preliminary data.</text>
</comment>
<evidence type="ECO:0000313" key="1">
    <source>
        <dbReference type="EMBL" id="MDQ9168806.1"/>
    </source>
</evidence>
<dbReference type="Proteomes" id="UP001225596">
    <property type="component" value="Unassembled WGS sequence"/>
</dbReference>
<accession>A0ABU1BIG6</accession>
<proteinExistence type="predicted"/>
<evidence type="ECO:0000313" key="2">
    <source>
        <dbReference type="Proteomes" id="UP001225596"/>
    </source>
</evidence>
<reference evidence="1 2" key="1">
    <citation type="submission" date="2023-08" db="EMBL/GenBank/DDBJ databases">
        <title>Oxalobacteraceae gen .nov., isolated from river sludge outside the plant.</title>
        <authorList>
            <person name="Zhao S.Y."/>
        </authorList>
    </citation>
    <scope>NUCLEOTIDE SEQUENCE [LARGE SCALE GENOMIC DNA]</scope>
    <source>
        <strain evidence="1 2">R-40</strain>
    </source>
</reference>
<protein>
    <submittedName>
        <fullName evidence="1">XRE family transcriptional regulator</fullName>
    </submittedName>
</protein>
<gene>
    <name evidence="1" type="ORF">Q8A64_00110</name>
</gene>
<dbReference type="EMBL" id="JAUYVH010000001">
    <property type="protein sequence ID" value="MDQ9168806.1"/>
    <property type="molecule type" value="Genomic_DNA"/>
</dbReference>
<sequence length="92" mass="10263">MTYEEFRRNVGKAGLTLNEFGRLMKMNPVSISNYGKRGVVPNHLAVIACLIGEMADHQIDYRSLLEKIDLDSKKHRGLPFNRAAASTVTTAN</sequence>
<dbReference type="RefSeq" id="WP_338434646.1">
    <property type="nucleotide sequence ID" value="NZ_JAUYVH010000001.1"/>
</dbReference>
<organism evidence="1 2">
    <name type="scientific">Keguizhuia sedimenti</name>
    <dbReference type="NCBI Taxonomy" id="3064264"/>
    <lineage>
        <taxon>Bacteria</taxon>
        <taxon>Pseudomonadati</taxon>
        <taxon>Pseudomonadota</taxon>
        <taxon>Betaproteobacteria</taxon>
        <taxon>Burkholderiales</taxon>
        <taxon>Oxalobacteraceae</taxon>
        <taxon>Keguizhuia</taxon>
    </lineage>
</organism>
<name>A0ABU1BIG6_9BURK</name>